<dbReference type="OrthoDB" id="1433249at2759"/>
<evidence type="ECO:0000313" key="4">
    <source>
        <dbReference type="EMBL" id="RDX90108.1"/>
    </source>
</evidence>
<protein>
    <recommendedName>
        <fullName evidence="3">Leucine-rich repeat-containing N-terminal plant-type domain-containing protein</fullName>
    </recommendedName>
</protein>
<evidence type="ECO:0000256" key="1">
    <source>
        <dbReference type="ARBA" id="ARBA00022614"/>
    </source>
</evidence>
<keyword evidence="1" id="KW-0433">Leucine-rich repeat</keyword>
<accession>A0A371GHQ9</accession>
<dbReference type="PANTHER" id="PTHR48065">
    <property type="entry name" value="OS10G0469600 PROTEIN"/>
    <property type="match status" value="1"/>
</dbReference>
<organism evidence="4 5">
    <name type="scientific">Mucuna pruriens</name>
    <name type="common">Velvet bean</name>
    <name type="synonym">Dolichos pruriens</name>
    <dbReference type="NCBI Taxonomy" id="157652"/>
    <lineage>
        <taxon>Eukaryota</taxon>
        <taxon>Viridiplantae</taxon>
        <taxon>Streptophyta</taxon>
        <taxon>Embryophyta</taxon>
        <taxon>Tracheophyta</taxon>
        <taxon>Spermatophyta</taxon>
        <taxon>Magnoliopsida</taxon>
        <taxon>eudicotyledons</taxon>
        <taxon>Gunneridae</taxon>
        <taxon>Pentapetalae</taxon>
        <taxon>rosids</taxon>
        <taxon>fabids</taxon>
        <taxon>Fabales</taxon>
        <taxon>Fabaceae</taxon>
        <taxon>Papilionoideae</taxon>
        <taxon>50 kb inversion clade</taxon>
        <taxon>NPAAA clade</taxon>
        <taxon>indigoferoid/millettioid clade</taxon>
        <taxon>Phaseoleae</taxon>
        <taxon>Mucuna</taxon>
    </lineage>
</organism>
<evidence type="ECO:0000256" key="2">
    <source>
        <dbReference type="ARBA" id="ARBA00022737"/>
    </source>
</evidence>
<name>A0A371GHQ9_MUCPR</name>
<dbReference type="Proteomes" id="UP000257109">
    <property type="component" value="Unassembled WGS sequence"/>
</dbReference>
<dbReference type="PANTHER" id="PTHR48065:SF75">
    <property type="entry name" value="LEUCINE-RICH REPEAT-CONTAINING N-TERMINAL PLANT-TYPE DOMAIN-CONTAINING PROTEIN"/>
    <property type="match status" value="1"/>
</dbReference>
<comment type="caution">
    <text evidence="4">The sequence shown here is derived from an EMBL/GenBank/DDBJ whole genome shotgun (WGS) entry which is preliminary data.</text>
</comment>
<reference evidence="4" key="1">
    <citation type="submission" date="2018-05" db="EMBL/GenBank/DDBJ databases">
        <title>Draft genome of Mucuna pruriens seed.</title>
        <authorList>
            <person name="Nnadi N.E."/>
            <person name="Vos R."/>
            <person name="Hasami M.H."/>
            <person name="Devisetty U.K."/>
            <person name="Aguiy J.C."/>
        </authorList>
    </citation>
    <scope>NUCLEOTIDE SEQUENCE [LARGE SCALE GENOMIC DNA]</scope>
    <source>
        <strain evidence="4">JCA_2017</strain>
    </source>
</reference>
<dbReference type="InterPro" id="IPR013210">
    <property type="entry name" value="LRR_N_plant-typ"/>
</dbReference>
<dbReference type="AlphaFoldDB" id="A0A371GHQ9"/>
<evidence type="ECO:0000259" key="3">
    <source>
        <dbReference type="Pfam" id="PF08263"/>
    </source>
</evidence>
<evidence type="ECO:0000313" key="5">
    <source>
        <dbReference type="Proteomes" id="UP000257109"/>
    </source>
</evidence>
<keyword evidence="2" id="KW-0677">Repeat</keyword>
<dbReference type="STRING" id="157652.A0A371GHQ9"/>
<dbReference type="InterPro" id="IPR032675">
    <property type="entry name" value="LRR_dom_sf"/>
</dbReference>
<feature type="domain" description="Leucine-rich repeat-containing N-terminal plant-type" evidence="3">
    <location>
        <begin position="49"/>
        <end position="83"/>
    </location>
</feature>
<dbReference type="SUPFAM" id="SSF52058">
    <property type="entry name" value="L domain-like"/>
    <property type="match status" value="1"/>
</dbReference>
<feature type="non-terminal residue" evidence="4">
    <location>
        <position position="1"/>
    </location>
</feature>
<dbReference type="Gene3D" id="3.80.10.10">
    <property type="entry name" value="Ribonuclease Inhibitor"/>
    <property type="match status" value="1"/>
</dbReference>
<dbReference type="EMBL" id="QJKJ01005488">
    <property type="protein sequence ID" value="RDX90108.1"/>
    <property type="molecule type" value="Genomic_DNA"/>
</dbReference>
<sequence>MSVTCILSSIVGALRHHHSHVSLLSNTVPPIYYRVLRFEMMCCEGCWKEEREALLGLNSRFQFPLSWEWDGTDCCEWERVECNSSTGRVVKLNLYYMSSNVDPNEISQYNNWYLNYSDFIVFKDLKSLNLSLNMIAGCADNEDYFGIYSMS</sequence>
<gene>
    <name evidence="4" type="ORF">CR513_28062</name>
</gene>
<proteinExistence type="predicted"/>
<dbReference type="Pfam" id="PF08263">
    <property type="entry name" value="LRRNT_2"/>
    <property type="match status" value="1"/>
</dbReference>
<keyword evidence="5" id="KW-1185">Reference proteome</keyword>